<dbReference type="PANTHER" id="PTHR35093:SF8">
    <property type="entry name" value="OUTER MEMBRANE PROTEIN NMB0088-RELATED"/>
    <property type="match status" value="1"/>
</dbReference>
<dbReference type="PANTHER" id="PTHR35093">
    <property type="entry name" value="OUTER MEMBRANE PROTEIN NMB0088-RELATED"/>
    <property type="match status" value="1"/>
</dbReference>
<reference evidence="8 9" key="1">
    <citation type="submission" date="2019-04" db="EMBL/GenBank/DDBJ databases">
        <title>Complete genome sequencing of Piscirickettsia salmonis strain Psal-009.</title>
        <authorList>
            <person name="Schober I."/>
            <person name="Bunk B."/>
            <person name="Sproer C."/>
            <person name="Carril G.P."/>
            <person name="Riedel T."/>
            <person name="Flores-Herrera P.A."/>
            <person name="Nourdin-Galindo G."/>
            <person name="Marshall S.H."/>
            <person name="Overmann J."/>
        </authorList>
    </citation>
    <scope>NUCLEOTIDE SEQUENCE [LARGE SCALE GENOMIC DNA]</scope>
    <source>
        <strain evidence="8 9">Psal-009</strain>
    </source>
</reference>
<evidence type="ECO:0000256" key="7">
    <source>
        <dbReference type="ARBA" id="ARBA00023237"/>
    </source>
</evidence>
<keyword evidence="7" id="KW-0998">Cell outer membrane</keyword>
<dbReference type="RefSeq" id="WP_036777321.1">
    <property type="nucleotide sequence ID" value="NZ_CP012413.1"/>
</dbReference>
<dbReference type="GO" id="GO:0009279">
    <property type="term" value="C:cell outer membrane"/>
    <property type="evidence" value="ECO:0007669"/>
    <property type="project" value="UniProtKB-SubCell"/>
</dbReference>
<evidence type="ECO:0000256" key="5">
    <source>
        <dbReference type="ARBA" id="ARBA00022729"/>
    </source>
</evidence>
<keyword evidence="5" id="KW-0732">Signal</keyword>
<evidence type="ECO:0000256" key="2">
    <source>
        <dbReference type="ARBA" id="ARBA00008163"/>
    </source>
</evidence>
<gene>
    <name evidence="8" type="ORF">Psal009_01099</name>
</gene>
<proteinExistence type="inferred from homology"/>
<evidence type="ECO:0000313" key="8">
    <source>
        <dbReference type="EMBL" id="QGO05218.1"/>
    </source>
</evidence>
<dbReference type="EMBL" id="CP038908">
    <property type="protein sequence ID" value="QGO05218.1"/>
    <property type="molecule type" value="Genomic_DNA"/>
</dbReference>
<evidence type="ECO:0000256" key="3">
    <source>
        <dbReference type="ARBA" id="ARBA00022452"/>
    </source>
</evidence>
<evidence type="ECO:0000313" key="9">
    <source>
        <dbReference type="Proteomes" id="UP000422232"/>
    </source>
</evidence>
<keyword evidence="6" id="KW-0472">Membrane</keyword>
<evidence type="ECO:0000256" key="1">
    <source>
        <dbReference type="ARBA" id="ARBA00004571"/>
    </source>
</evidence>
<dbReference type="GO" id="GO:0015483">
    <property type="term" value="F:long-chain fatty acid transporting porin activity"/>
    <property type="evidence" value="ECO:0007669"/>
    <property type="project" value="TreeGrafter"/>
</dbReference>
<evidence type="ECO:0000256" key="6">
    <source>
        <dbReference type="ARBA" id="ARBA00023136"/>
    </source>
</evidence>
<dbReference type="Proteomes" id="UP000422232">
    <property type="component" value="Chromosome"/>
</dbReference>
<keyword evidence="3" id="KW-1134">Transmembrane beta strand</keyword>
<keyword evidence="4" id="KW-0812">Transmembrane</keyword>
<organism evidence="8 9">
    <name type="scientific">Piscirickettsia salmonis</name>
    <dbReference type="NCBI Taxonomy" id="1238"/>
    <lineage>
        <taxon>Bacteria</taxon>
        <taxon>Pseudomonadati</taxon>
        <taxon>Pseudomonadota</taxon>
        <taxon>Gammaproteobacteria</taxon>
        <taxon>Thiotrichales</taxon>
        <taxon>Piscirickettsiaceae</taxon>
        <taxon>Piscirickettsia</taxon>
    </lineage>
</organism>
<dbReference type="AlphaFoldDB" id="A0A9Q6PVY4"/>
<keyword evidence="9" id="KW-1185">Reference proteome</keyword>
<protein>
    <submittedName>
        <fullName evidence="8">Outer membrane protein</fullName>
    </submittedName>
</protein>
<sequence>MSHKIKGLAFVIAALSTAATPMVVYAAGFQINEMSPKLQGSALAGAASSWGDVDAMYLNPASLGGVTANEVYLGGSYIDPKVTLKDASATQSGAALAGTSQNGNVANSALVPNMYAAWKVNGKVVAGLSVTVPWGLETQYGNDWVGRYEAMDSKIESVAITPTIAFKLDDQWSLGVGVSAVRTKVTLSQYSGSASVLPATQPSTVSGDDWGYGYLLGVQYRPMHSTVLGLSYRSAVKSVIEGDASLSTAGVPAATGLLGSASADLELPAVWNLGITQKITPKWKVMANAQYVEWSSVQSINVNISVPGVGSVTMDSDLNYKNAWLFSLGSAYDLTPKWQLRFGAAFDQTPANNIDRDARIPDSNRIWATIGVGYHVDKNFSVDAVYQRIFMQDSTINKTSIDALNNVQANYSGYANVFGLGVSWKF</sequence>
<dbReference type="InterPro" id="IPR005017">
    <property type="entry name" value="OMPP1/FadL/TodX"/>
</dbReference>
<evidence type="ECO:0000256" key="4">
    <source>
        <dbReference type="ARBA" id="ARBA00022692"/>
    </source>
</evidence>
<comment type="subcellular location">
    <subcellularLocation>
        <location evidence="1">Cell outer membrane</location>
        <topology evidence="1">Multi-pass membrane protein</topology>
    </subcellularLocation>
</comment>
<dbReference type="Pfam" id="PF03349">
    <property type="entry name" value="Toluene_X"/>
    <property type="match status" value="1"/>
</dbReference>
<dbReference type="SUPFAM" id="SSF56935">
    <property type="entry name" value="Porins"/>
    <property type="match status" value="1"/>
</dbReference>
<name>A0A9Q6PVY4_PISSA</name>
<comment type="similarity">
    <text evidence="2">Belongs to the OmpP1/FadL family.</text>
</comment>
<accession>A0A9Q6PVY4</accession>
<dbReference type="Gene3D" id="2.40.160.60">
    <property type="entry name" value="Outer membrane protein transport protein (OMPP1/FadL/TodX)"/>
    <property type="match status" value="1"/>
</dbReference>